<dbReference type="InterPro" id="IPR007295">
    <property type="entry name" value="DUF402"/>
</dbReference>
<organism evidence="2 3">
    <name type="scientific">Pseudonocardia hierapolitana</name>
    <dbReference type="NCBI Taxonomy" id="1128676"/>
    <lineage>
        <taxon>Bacteria</taxon>
        <taxon>Bacillati</taxon>
        <taxon>Actinomycetota</taxon>
        <taxon>Actinomycetes</taxon>
        <taxon>Pseudonocardiales</taxon>
        <taxon>Pseudonocardiaceae</taxon>
        <taxon>Pseudonocardia</taxon>
    </lineage>
</organism>
<dbReference type="InterPro" id="IPR014465">
    <property type="entry name" value="UCP012622"/>
</dbReference>
<feature type="domain" description="DUF402" evidence="1">
    <location>
        <begin position="32"/>
        <end position="157"/>
    </location>
</feature>
<evidence type="ECO:0000313" key="2">
    <source>
        <dbReference type="EMBL" id="TWF80121.1"/>
    </source>
</evidence>
<evidence type="ECO:0000259" key="1">
    <source>
        <dbReference type="Pfam" id="PF04167"/>
    </source>
</evidence>
<dbReference type="AlphaFoldDB" id="A0A561SZ55"/>
<dbReference type="Proteomes" id="UP000321261">
    <property type="component" value="Unassembled WGS sequence"/>
</dbReference>
<sequence length="188" mass="20763">MLAASVPVHPPKTVTFDVPARVNTDTKGFERPVDEYRETSFGLYMSRAMVNRPTAHWVESWLLPDLGLCVTDWWWNPGHAREQDYYLDVCEIVRDGGRWVLTDHYLDIVVRTGRDAAVVDVDEFVAAVALGLLAPAAAESAMHTAYRAVDGLASHGHDLDAWLATFGITLTWKDRASGDSAGAPERPA</sequence>
<proteinExistence type="predicted"/>
<dbReference type="EMBL" id="VIWU01000001">
    <property type="protein sequence ID" value="TWF80121.1"/>
    <property type="molecule type" value="Genomic_DNA"/>
</dbReference>
<comment type="caution">
    <text evidence="2">The sequence shown here is derived from an EMBL/GenBank/DDBJ whole genome shotgun (WGS) entry which is preliminary data.</text>
</comment>
<reference evidence="2 3" key="1">
    <citation type="submission" date="2019-06" db="EMBL/GenBank/DDBJ databases">
        <title>Sequencing the genomes of 1000 actinobacteria strains.</title>
        <authorList>
            <person name="Klenk H.-P."/>
        </authorList>
    </citation>
    <scope>NUCLEOTIDE SEQUENCE [LARGE SCALE GENOMIC DNA]</scope>
    <source>
        <strain evidence="2 3">DSM 45671</strain>
    </source>
</reference>
<evidence type="ECO:0000313" key="3">
    <source>
        <dbReference type="Proteomes" id="UP000321261"/>
    </source>
</evidence>
<name>A0A561SZ55_9PSEU</name>
<dbReference type="Gene3D" id="2.40.380.10">
    <property type="entry name" value="FomD-like"/>
    <property type="match status" value="1"/>
</dbReference>
<accession>A0A561SZ55</accession>
<dbReference type="SUPFAM" id="SSF159234">
    <property type="entry name" value="FomD-like"/>
    <property type="match status" value="1"/>
</dbReference>
<dbReference type="PIRSF" id="PIRSF012622">
    <property type="entry name" value="UCP012622"/>
    <property type="match status" value="1"/>
</dbReference>
<keyword evidence="3" id="KW-1185">Reference proteome</keyword>
<dbReference type="OrthoDB" id="3821551at2"/>
<dbReference type="RefSeq" id="WP_147258849.1">
    <property type="nucleotide sequence ID" value="NZ_VIWU01000001.1"/>
</dbReference>
<gene>
    <name evidence="2" type="ORF">FHX44_116059</name>
</gene>
<dbReference type="Pfam" id="PF04167">
    <property type="entry name" value="DUF402"/>
    <property type="match status" value="1"/>
</dbReference>
<dbReference type="InterPro" id="IPR035930">
    <property type="entry name" value="FomD-like_sf"/>
</dbReference>
<protein>
    <recommendedName>
        <fullName evidence="1">DUF402 domain-containing protein</fullName>
    </recommendedName>
</protein>